<accession>A0A5A7T2B5</accession>
<evidence type="ECO:0000313" key="3">
    <source>
        <dbReference type="EMBL" id="TYK01985.1"/>
    </source>
</evidence>
<dbReference type="Proteomes" id="UP000321947">
    <property type="component" value="Unassembled WGS sequence"/>
</dbReference>
<gene>
    <name evidence="3" type="ORF">E5676_scaffold808G00970</name>
    <name evidence="2" type="ORF">E6C27_scaffold277G001210</name>
</gene>
<organism evidence="2 4">
    <name type="scientific">Cucumis melo var. makuwa</name>
    <name type="common">Oriental melon</name>
    <dbReference type="NCBI Taxonomy" id="1194695"/>
    <lineage>
        <taxon>Eukaryota</taxon>
        <taxon>Viridiplantae</taxon>
        <taxon>Streptophyta</taxon>
        <taxon>Embryophyta</taxon>
        <taxon>Tracheophyta</taxon>
        <taxon>Spermatophyta</taxon>
        <taxon>Magnoliopsida</taxon>
        <taxon>eudicotyledons</taxon>
        <taxon>Gunneridae</taxon>
        <taxon>Pentapetalae</taxon>
        <taxon>rosids</taxon>
        <taxon>fabids</taxon>
        <taxon>Cucurbitales</taxon>
        <taxon>Cucurbitaceae</taxon>
        <taxon>Benincaseae</taxon>
        <taxon>Cucumis</taxon>
    </lineage>
</organism>
<dbReference type="GO" id="GO:0006508">
    <property type="term" value="P:proteolysis"/>
    <property type="evidence" value="ECO:0007669"/>
    <property type="project" value="UniProtKB-KW"/>
</dbReference>
<evidence type="ECO:0000313" key="5">
    <source>
        <dbReference type="Proteomes" id="UP000321947"/>
    </source>
</evidence>
<keyword evidence="2" id="KW-0645">Protease</keyword>
<protein>
    <submittedName>
        <fullName evidence="2">Retroviral aspartyl protease</fullName>
    </submittedName>
</protein>
<dbReference type="AlphaFoldDB" id="A0A5A7T2B5"/>
<dbReference type="EMBL" id="SSTD01015940">
    <property type="protein sequence ID" value="TYK01985.1"/>
    <property type="molecule type" value="Genomic_DNA"/>
</dbReference>
<evidence type="ECO:0000256" key="1">
    <source>
        <dbReference type="SAM" id="SignalP"/>
    </source>
</evidence>
<dbReference type="Proteomes" id="UP000321393">
    <property type="component" value="Unassembled WGS sequence"/>
</dbReference>
<comment type="caution">
    <text evidence="2">The sequence shown here is derived from an EMBL/GenBank/DDBJ whole genome shotgun (WGS) entry which is preliminary data.</text>
</comment>
<dbReference type="InterPro" id="IPR021109">
    <property type="entry name" value="Peptidase_aspartic_dom_sf"/>
</dbReference>
<name>A0A5A7T2B5_CUCMM</name>
<keyword evidence="2" id="KW-0378">Hydrolase</keyword>
<dbReference type="Gene3D" id="2.40.70.10">
    <property type="entry name" value="Acid Proteases"/>
    <property type="match status" value="1"/>
</dbReference>
<keyword evidence="1" id="KW-0732">Signal</keyword>
<reference evidence="4 5" key="1">
    <citation type="submission" date="2019-08" db="EMBL/GenBank/DDBJ databases">
        <title>Draft genome sequences of two oriental melons (Cucumis melo L. var makuwa).</title>
        <authorList>
            <person name="Kwon S.-Y."/>
        </authorList>
    </citation>
    <scope>NUCLEOTIDE SEQUENCE [LARGE SCALE GENOMIC DNA]</scope>
    <source>
        <strain evidence="5">cv. Chang Bougi</strain>
        <strain evidence="4">cv. SW 3</strain>
        <tissue evidence="2">Leaf</tissue>
    </source>
</reference>
<dbReference type="Pfam" id="PF08284">
    <property type="entry name" value="RVP_2"/>
    <property type="match status" value="1"/>
</dbReference>
<sequence length="262" mass="29093">MRESISSFHGMLMLFYHLRVTGAEVKTALCVEQGITEVKSAVELSCGASIGSGFKGREQQRFTPDCGQPGHLKKDCLQLNMTVQRDQGVGSQTVKQLRVSVVPIEGTSGARQKGVVGRPRQQGKLNRMLEPLPEGLATYTLVSDVLLVNEVLRNCEVLVEGISMLVDLRPLELQMLDVILGFDFLFAHYASMDCHRKEVVFRKLGFVEVVFRGMRKVVPRSLISVLKAEIVEERLHNIPCACSSSVKRQAEAKRCSCCNRVS</sequence>
<dbReference type="EMBL" id="SSTE01018921">
    <property type="protein sequence ID" value="KAA0037510.1"/>
    <property type="molecule type" value="Genomic_DNA"/>
</dbReference>
<proteinExistence type="predicted"/>
<feature type="signal peptide" evidence="1">
    <location>
        <begin position="1"/>
        <end position="23"/>
    </location>
</feature>
<evidence type="ECO:0000313" key="4">
    <source>
        <dbReference type="Proteomes" id="UP000321393"/>
    </source>
</evidence>
<feature type="chain" id="PRO_5042721967" evidence="1">
    <location>
        <begin position="24"/>
        <end position="262"/>
    </location>
</feature>
<evidence type="ECO:0000313" key="2">
    <source>
        <dbReference type="EMBL" id="KAA0037510.1"/>
    </source>
</evidence>
<dbReference type="GO" id="GO:0008233">
    <property type="term" value="F:peptidase activity"/>
    <property type="evidence" value="ECO:0007669"/>
    <property type="project" value="UniProtKB-KW"/>
</dbReference>